<keyword evidence="5" id="KW-1185">Reference proteome</keyword>
<dbReference type="InterPro" id="IPR000160">
    <property type="entry name" value="GGDEF_dom"/>
</dbReference>
<dbReference type="PROSITE" id="PS50887">
    <property type="entry name" value="GGDEF"/>
    <property type="match status" value="1"/>
</dbReference>
<keyword evidence="1" id="KW-0812">Transmembrane</keyword>
<sequence length="764" mass="83491">MMLAAISTMRRNTSISYGTCLLVIVVATGFVHVAVLLMATHNLIASNIIQLFSVLTAALVCIFQAKESMGGVASRRLWHRLAFAFLVWSLGQALFLLSVFLSAKPARSPNSSDVAWLAFAFPLLLVAARRDSKEDIVSWLDTAQSAAFFIILFILVFHQPTSLSMVTAYNVQSVAMVLACALRYSTTHVGSERIFFRNLLLYSLAYGFFSAIGYAGQGFGFGLGSLIDICWPLPFLIFSVLTLVCPPSAALGDDYIIRDSARHHLQGISALGLAAMSMLASVALAHTHPALCGTAVVITSLLFAARTTAREWQLRRAQEGLRHASLHDSLTGLPNRAFLQQALTKHLECDGKGCNGELVIILFDLDRFKLLNEGWGREIGNKVLVLVSERVQQAVRSQDLLVRYGGDEFAVLLANVEQCEAGVIAARLIEAIRSPLLIDGKYLYVTASAGVAGGSPGSDAETMMRDADCAMYKAKLAGKDRFMRFASAMRDAANRKLRIELALRDALAAEALTVHYQPIYGLSETALVGFEALVRWTDAELGVISPAEFIPVAEDMGLITPLGEFVLRVACRQVSSWNALHGQQLFISINLSARQFDAPDLFATIASTLQESGLPPALLKLEITESVLLDGQHSVSEVLSRLRATGIQISLDDFGTGYSSLSYLLRYEFDVIKVDQSFVRNLDQDPVRGELVRTVVHLAHNLGKKVVAEGVELPSELEYLRELECHMVQGYLLSKPLPCSLIDALLDNLNTADTRMALMRRLCA</sequence>
<feature type="transmembrane region" description="Helical" evidence="1">
    <location>
        <begin position="136"/>
        <end position="157"/>
    </location>
</feature>
<feature type="transmembrane region" description="Helical" evidence="1">
    <location>
        <begin position="113"/>
        <end position="129"/>
    </location>
</feature>
<dbReference type="Proteomes" id="UP000540989">
    <property type="component" value="Unassembled WGS sequence"/>
</dbReference>
<dbReference type="AlphaFoldDB" id="A0A7W7ZKF0"/>
<dbReference type="Pfam" id="PF00563">
    <property type="entry name" value="EAL"/>
    <property type="match status" value="1"/>
</dbReference>
<feature type="transmembrane region" description="Helical" evidence="1">
    <location>
        <begin position="44"/>
        <end position="65"/>
    </location>
</feature>
<keyword evidence="1" id="KW-1133">Transmembrane helix</keyword>
<evidence type="ECO:0000313" key="5">
    <source>
        <dbReference type="Proteomes" id="UP000540989"/>
    </source>
</evidence>
<dbReference type="NCBIfam" id="TIGR00254">
    <property type="entry name" value="GGDEF"/>
    <property type="match status" value="1"/>
</dbReference>
<feature type="transmembrane region" description="Helical" evidence="1">
    <location>
        <begin position="163"/>
        <end position="182"/>
    </location>
</feature>
<feature type="transmembrane region" description="Helical" evidence="1">
    <location>
        <begin position="265"/>
        <end position="284"/>
    </location>
</feature>
<dbReference type="InterPro" id="IPR035919">
    <property type="entry name" value="EAL_sf"/>
</dbReference>
<organism evidence="4 5">
    <name type="scientific">Granulicella aggregans</name>
    <dbReference type="NCBI Taxonomy" id="474949"/>
    <lineage>
        <taxon>Bacteria</taxon>
        <taxon>Pseudomonadati</taxon>
        <taxon>Acidobacteriota</taxon>
        <taxon>Terriglobia</taxon>
        <taxon>Terriglobales</taxon>
        <taxon>Acidobacteriaceae</taxon>
        <taxon>Granulicella</taxon>
    </lineage>
</organism>
<evidence type="ECO:0000256" key="1">
    <source>
        <dbReference type="SAM" id="Phobius"/>
    </source>
</evidence>
<dbReference type="SUPFAM" id="SSF55073">
    <property type="entry name" value="Nucleotide cyclase"/>
    <property type="match status" value="1"/>
</dbReference>
<dbReference type="Gene3D" id="3.30.70.270">
    <property type="match status" value="1"/>
</dbReference>
<dbReference type="PANTHER" id="PTHR44757">
    <property type="entry name" value="DIGUANYLATE CYCLASE DGCP"/>
    <property type="match status" value="1"/>
</dbReference>
<dbReference type="PROSITE" id="PS50883">
    <property type="entry name" value="EAL"/>
    <property type="match status" value="1"/>
</dbReference>
<dbReference type="SMART" id="SM00267">
    <property type="entry name" value="GGDEF"/>
    <property type="match status" value="1"/>
</dbReference>
<dbReference type="SMART" id="SM00052">
    <property type="entry name" value="EAL"/>
    <property type="match status" value="1"/>
</dbReference>
<gene>
    <name evidence="4" type="ORF">HDF16_005965</name>
</gene>
<dbReference type="Gene3D" id="3.20.20.450">
    <property type="entry name" value="EAL domain"/>
    <property type="match status" value="1"/>
</dbReference>
<comment type="caution">
    <text evidence="4">The sequence shown here is derived from an EMBL/GenBank/DDBJ whole genome shotgun (WGS) entry which is preliminary data.</text>
</comment>
<name>A0A7W7ZKF0_9BACT</name>
<dbReference type="InterPro" id="IPR001633">
    <property type="entry name" value="EAL_dom"/>
</dbReference>
<dbReference type="InterPro" id="IPR029787">
    <property type="entry name" value="Nucleotide_cyclase"/>
</dbReference>
<dbReference type="InterPro" id="IPR052155">
    <property type="entry name" value="Biofilm_reg_signaling"/>
</dbReference>
<dbReference type="EMBL" id="JACHIP010000032">
    <property type="protein sequence ID" value="MBB5061229.1"/>
    <property type="molecule type" value="Genomic_DNA"/>
</dbReference>
<reference evidence="4 5" key="1">
    <citation type="submission" date="2020-08" db="EMBL/GenBank/DDBJ databases">
        <title>Genomic Encyclopedia of Type Strains, Phase IV (KMG-V): Genome sequencing to study the core and pangenomes of soil and plant-associated prokaryotes.</title>
        <authorList>
            <person name="Whitman W."/>
        </authorList>
    </citation>
    <scope>NUCLEOTIDE SEQUENCE [LARGE SCALE GENOMIC DNA]</scope>
    <source>
        <strain evidence="4 5">M8UP14</strain>
    </source>
</reference>
<dbReference type="PANTHER" id="PTHR44757:SF2">
    <property type="entry name" value="BIOFILM ARCHITECTURE MAINTENANCE PROTEIN MBAA"/>
    <property type="match status" value="1"/>
</dbReference>
<keyword evidence="1" id="KW-0472">Membrane</keyword>
<proteinExistence type="predicted"/>
<feature type="transmembrane region" description="Helical" evidence="1">
    <location>
        <begin position="20"/>
        <end position="38"/>
    </location>
</feature>
<evidence type="ECO:0000259" key="2">
    <source>
        <dbReference type="PROSITE" id="PS50883"/>
    </source>
</evidence>
<dbReference type="Pfam" id="PF00990">
    <property type="entry name" value="GGDEF"/>
    <property type="match status" value="1"/>
</dbReference>
<protein>
    <submittedName>
        <fullName evidence="4">Diguanylate cyclase (GGDEF)-like protein</fullName>
    </submittedName>
</protein>
<feature type="transmembrane region" description="Helical" evidence="1">
    <location>
        <begin position="77"/>
        <end position="101"/>
    </location>
</feature>
<dbReference type="CDD" id="cd01949">
    <property type="entry name" value="GGDEF"/>
    <property type="match status" value="1"/>
</dbReference>
<evidence type="ECO:0000259" key="3">
    <source>
        <dbReference type="PROSITE" id="PS50887"/>
    </source>
</evidence>
<dbReference type="InterPro" id="IPR043128">
    <property type="entry name" value="Rev_trsase/Diguanyl_cyclase"/>
</dbReference>
<evidence type="ECO:0000313" key="4">
    <source>
        <dbReference type="EMBL" id="MBB5061229.1"/>
    </source>
</evidence>
<feature type="domain" description="GGDEF" evidence="3">
    <location>
        <begin position="356"/>
        <end position="487"/>
    </location>
</feature>
<feature type="domain" description="EAL" evidence="2">
    <location>
        <begin position="496"/>
        <end position="750"/>
    </location>
</feature>
<dbReference type="SUPFAM" id="SSF141868">
    <property type="entry name" value="EAL domain-like"/>
    <property type="match status" value="1"/>
</dbReference>
<feature type="transmembrane region" description="Helical" evidence="1">
    <location>
        <begin position="221"/>
        <end position="244"/>
    </location>
</feature>
<dbReference type="CDD" id="cd01948">
    <property type="entry name" value="EAL"/>
    <property type="match status" value="1"/>
</dbReference>
<accession>A0A7W7ZKF0</accession>
<feature type="transmembrane region" description="Helical" evidence="1">
    <location>
        <begin position="194"/>
        <end position="215"/>
    </location>
</feature>